<sequence length="130" mass="14375">RRTFPNQVFSGSGGSNNYDNARFAESGWCSARPGSYLLLDLQKEYYITQVSVIGSCTDTNEKCSDQEDDECEPVPSFQSAFTDALMIADRNLSTEDILQGNARNGGKARRKKGKSKEKRLLFSTGSAMKL</sequence>
<proteinExistence type="predicted"/>
<accession>A0A6S7H1F3</accession>
<evidence type="ECO:0000256" key="1">
    <source>
        <dbReference type="SAM" id="MobiDB-lite"/>
    </source>
</evidence>
<comment type="caution">
    <text evidence="2">The sequence shown here is derived from an EMBL/GenBank/DDBJ whole genome shotgun (WGS) entry which is preliminary data.</text>
</comment>
<gene>
    <name evidence="2" type="ORF">PACLA_8A008829</name>
</gene>
<name>A0A6S7H1F3_PARCT</name>
<feature type="compositionally biased region" description="Basic residues" evidence="1">
    <location>
        <begin position="106"/>
        <end position="117"/>
    </location>
</feature>
<protein>
    <submittedName>
        <fullName evidence="2">Uncharacterized protein</fullName>
    </submittedName>
</protein>
<feature type="region of interest" description="Disordered" evidence="1">
    <location>
        <begin position="98"/>
        <end position="117"/>
    </location>
</feature>
<dbReference type="EMBL" id="CACRXK020001637">
    <property type="protein sequence ID" value="CAB3990291.1"/>
    <property type="molecule type" value="Genomic_DNA"/>
</dbReference>
<organism evidence="2 3">
    <name type="scientific">Paramuricea clavata</name>
    <name type="common">Red gorgonian</name>
    <name type="synonym">Violescent sea-whip</name>
    <dbReference type="NCBI Taxonomy" id="317549"/>
    <lineage>
        <taxon>Eukaryota</taxon>
        <taxon>Metazoa</taxon>
        <taxon>Cnidaria</taxon>
        <taxon>Anthozoa</taxon>
        <taxon>Octocorallia</taxon>
        <taxon>Malacalcyonacea</taxon>
        <taxon>Plexauridae</taxon>
        <taxon>Paramuricea</taxon>
    </lineage>
</organism>
<dbReference type="Proteomes" id="UP001152795">
    <property type="component" value="Unassembled WGS sequence"/>
</dbReference>
<dbReference type="AlphaFoldDB" id="A0A6S7H1F3"/>
<evidence type="ECO:0000313" key="2">
    <source>
        <dbReference type="EMBL" id="CAB3990291.1"/>
    </source>
</evidence>
<reference evidence="2" key="1">
    <citation type="submission" date="2020-04" db="EMBL/GenBank/DDBJ databases">
        <authorList>
            <person name="Alioto T."/>
            <person name="Alioto T."/>
            <person name="Gomez Garrido J."/>
        </authorList>
    </citation>
    <scope>NUCLEOTIDE SEQUENCE</scope>
    <source>
        <strain evidence="2">A484AB</strain>
    </source>
</reference>
<evidence type="ECO:0000313" key="3">
    <source>
        <dbReference type="Proteomes" id="UP001152795"/>
    </source>
</evidence>
<keyword evidence="3" id="KW-1185">Reference proteome</keyword>
<feature type="non-terminal residue" evidence="2">
    <location>
        <position position="1"/>
    </location>
</feature>